<dbReference type="InterPro" id="IPR002893">
    <property type="entry name" value="Znf_MYND"/>
</dbReference>
<evidence type="ECO:0000256" key="4">
    <source>
        <dbReference type="PROSITE-ProRule" id="PRU00134"/>
    </source>
</evidence>
<evidence type="ECO:0000256" key="1">
    <source>
        <dbReference type="ARBA" id="ARBA00022723"/>
    </source>
</evidence>
<dbReference type="Gene3D" id="6.10.140.2220">
    <property type="match status" value="1"/>
</dbReference>
<protein>
    <recommendedName>
        <fullName evidence="5">MYND-type domain-containing protein</fullName>
    </recommendedName>
</protein>
<comment type="caution">
    <text evidence="6">The sequence shown here is derived from an EMBL/GenBank/DDBJ whole genome shotgun (WGS) entry which is preliminary data.</text>
</comment>
<organism evidence="6 7">
    <name type="scientific">Mycena albidolilacea</name>
    <dbReference type="NCBI Taxonomy" id="1033008"/>
    <lineage>
        <taxon>Eukaryota</taxon>
        <taxon>Fungi</taxon>
        <taxon>Dikarya</taxon>
        <taxon>Basidiomycota</taxon>
        <taxon>Agaricomycotina</taxon>
        <taxon>Agaricomycetes</taxon>
        <taxon>Agaricomycetidae</taxon>
        <taxon>Agaricales</taxon>
        <taxon>Marasmiineae</taxon>
        <taxon>Mycenaceae</taxon>
        <taxon>Mycena</taxon>
    </lineage>
</organism>
<sequence>MLPREEILGLLSSMGIDLPRKTKLSDVELDKRLSKALDSAQYLTRVIPKPPVNPISYPSWFRNESNTPVLDAIRRHNVGEATLIDGSQMRGVDNPFPLYTNAFMDLRQTFMTIANACDKGMLPLILQDKGESSGICIRVLDVREFDHQTPIIVVVFQHDVKDSLSPGSFEWISSYMNGSAGRIPMAKVTATVQEQHLLLRLLNQNKKRLVSSYKPKRASTESSFTLSFLIPVGPLGAQEMAKYNTNNGCSVCGEPAKQKCSRCGAVRYCDAVCQKEDWKSHRPLCNSWQGAKWQGLTFVPANRPGANLYAFRFNKYDNVQHGDAQKRLNRMKEDETPGPPSNTHGTTPFIVKLQVNSSMARGPAHTMFPVSDARQDETDFFIYDQRRTIEVIVLRDSSTDVVSFNTVREVVHAKGERGLKVFFWAIRTGEWTLDVCLDKFPEWQKW</sequence>
<dbReference type="PROSITE" id="PS50865">
    <property type="entry name" value="ZF_MYND_2"/>
    <property type="match status" value="1"/>
</dbReference>
<evidence type="ECO:0000256" key="3">
    <source>
        <dbReference type="ARBA" id="ARBA00022833"/>
    </source>
</evidence>
<reference evidence="6" key="1">
    <citation type="submission" date="2023-03" db="EMBL/GenBank/DDBJ databases">
        <title>Massive genome expansion in bonnet fungi (Mycena s.s.) driven by repeated elements and novel gene families across ecological guilds.</title>
        <authorList>
            <consortium name="Lawrence Berkeley National Laboratory"/>
            <person name="Harder C.B."/>
            <person name="Miyauchi S."/>
            <person name="Viragh M."/>
            <person name="Kuo A."/>
            <person name="Thoen E."/>
            <person name="Andreopoulos B."/>
            <person name="Lu D."/>
            <person name="Skrede I."/>
            <person name="Drula E."/>
            <person name="Henrissat B."/>
            <person name="Morin E."/>
            <person name="Kohler A."/>
            <person name="Barry K."/>
            <person name="LaButti K."/>
            <person name="Morin E."/>
            <person name="Salamov A."/>
            <person name="Lipzen A."/>
            <person name="Mereny Z."/>
            <person name="Hegedus B."/>
            <person name="Baldrian P."/>
            <person name="Stursova M."/>
            <person name="Weitz H."/>
            <person name="Taylor A."/>
            <person name="Grigoriev I.V."/>
            <person name="Nagy L.G."/>
            <person name="Martin F."/>
            <person name="Kauserud H."/>
        </authorList>
    </citation>
    <scope>NUCLEOTIDE SEQUENCE</scope>
    <source>
        <strain evidence="6">CBHHK002</strain>
    </source>
</reference>
<dbReference type="Proteomes" id="UP001218218">
    <property type="component" value="Unassembled WGS sequence"/>
</dbReference>
<dbReference type="SUPFAM" id="SSF144232">
    <property type="entry name" value="HIT/MYND zinc finger-like"/>
    <property type="match status" value="1"/>
</dbReference>
<proteinExistence type="predicted"/>
<gene>
    <name evidence="6" type="ORF">DFH08DRAFT_794511</name>
</gene>
<keyword evidence="3" id="KW-0862">Zinc</keyword>
<accession>A0AAD6YZK6</accession>
<dbReference type="AlphaFoldDB" id="A0AAD6YZK6"/>
<dbReference type="GO" id="GO:0008270">
    <property type="term" value="F:zinc ion binding"/>
    <property type="evidence" value="ECO:0007669"/>
    <property type="project" value="UniProtKB-KW"/>
</dbReference>
<evidence type="ECO:0000313" key="7">
    <source>
        <dbReference type="Proteomes" id="UP001218218"/>
    </source>
</evidence>
<evidence type="ECO:0000256" key="2">
    <source>
        <dbReference type="ARBA" id="ARBA00022771"/>
    </source>
</evidence>
<dbReference type="Pfam" id="PF01753">
    <property type="entry name" value="zf-MYND"/>
    <property type="match status" value="1"/>
</dbReference>
<evidence type="ECO:0000259" key="5">
    <source>
        <dbReference type="PROSITE" id="PS50865"/>
    </source>
</evidence>
<name>A0AAD6YZK6_9AGAR</name>
<evidence type="ECO:0000313" key="6">
    <source>
        <dbReference type="EMBL" id="KAJ7302335.1"/>
    </source>
</evidence>
<dbReference type="PROSITE" id="PS01360">
    <property type="entry name" value="ZF_MYND_1"/>
    <property type="match status" value="1"/>
</dbReference>
<keyword evidence="7" id="KW-1185">Reference proteome</keyword>
<keyword evidence="2 4" id="KW-0863">Zinc-finger</keyword>
<keyword evidence="1" id="KW-0479">Metal-binding</keyword>
<dbReference type="EMBL" id="JARIHO010000117">
    <property type="protein sequence ID" value="KAJ7302335.1"/>
    <property type="molecule type" value="Genomic_DNA"/>
</dbReference>
<feature type="domain" description="MYND-type" evidence="5">
    <location>
        <begin position="249"/>
        <end position="285"/>
    </location>
</feature>